<dbReference type="InParanoid" id="A0A067MWG6"/>
<keyword evidence="2" id="KW-1185">Reference proteome</keyword>
<dbReference type="AlphaFoldDB" id="A0A067MWG6"/>
<evidence type="ECO:0000313" key="1">
    <source>
        <dbReference type="EMBL" id="KDQ15861.1"/>
    </source>
</evidence>
<reference evidence="2" key="1">
    <citation type="journal article" date="2014" name="Proc. Natl. Acad. Sci. U.S.A.">
        <title>Extensive sampling of basidiomycete genomes demonstrates inadequacy of the white-rot/brown-rot paradigm for wood decay fungi.</title>
        <authorList>
            <person name="Riley R."/>
            <person name="Salamov A.A."/>
            <person name="Brown D.W."/>
            <person name="Nagy L.G."/>
            <person name="Floudas D."/>
            <person name="Held B.W."/>
            <person name="Levasseur A."/>
            <person name="Lombard V."/>
            <person name="Morin E."/>
            <person name="Otillar R."/>
            <person name="Lindquist E.A."/>
            <person name="Sun H."/>
            <person name="LaButti K.M."/>
            <person name="Schmutz J."/>
            <person name="Jabbour D."/>
            <person name="Luo H."/>
            <person name="Baker S.E."/>
            <person name="Pisabarro A.G."/>
            <person name="Walton J.D."/>
            <person name="Blanchette R.A."/>
            <person name="Henrissat B."/>
            <person name="Martin F."/>
            <person name="Cullen D."/>
            <person name="Hibbett D.S."/>
            <person name="Grigoriev I.V."/>
        </authorList>
    </citation>
    <scope>NUCLEOTIDE SEQUENCE [LARGE SCALE GENOMIC DNA]</scope>
    <source>
        <strain evidence="2">FD-172 SS1</strain>
    </source>
</reference>
<dbReference type="Proteomes" id="UP000027195">
    <property type="component" value="Unassembled WGS sequence"/>
</dbReference>
<dbReference type="HOGENOM" id="CLU_2072753_0_0_1"/>
<dbReference type="EMBL" id="KL198030">
    <property type="protein sequence ID" value="KDQ15861.1"/>
    <property type="molecule type" value="Genomic_DNA"/>
</dbReference>
<name>A0A067MWG6_BOTB1</name>
<proteinExistence type="predicted"/>
<accession>A0A067MWG6</accession>
<sequence>MFVNDALKLLPTNGKLTETDVLKSPHAESIIALIRSDMDSIPALRRLTQVPWQLYERTILEAFNIQPDSFYSSHKDVLAAVIVAYSLPGSAPSVFQFHSHSVLSPPLFCATPLQVHVP</sequence>
<organism evidence="1 2">
    <name type="scientific">Botryobasidium botryosum (strain FD-172 SS1)</name>
    <dbReference type="NCBI Taxonomy" id="930990"/>
    <lineage>
        <taxon>Eukaryota</taxon>
        <taxon>Fungi</taxon>
        <taxon>Dikarya</taxon>
        <taxon>Basidiomycota</taxon>
        <taxon>Agaricomycotina</taxon>
        <taxon>Agaricomycetes</taxon>
        <taxon>Cantharellales</taxon>
        <taxon>Botryobasidiaceae</taxon>
        <taxon>Botryobasidium</taxon>
    </lineage>
</organism>
<gene>
    <name evidence="1" type="ORF">BOTBODRAFT_173530</name>
</gene>
<protein>
    <submittedName>
        <fullName evidence="1">Uncharacterized protein</fullName>
    </submittedName>
</protein>
<evidence type="ECO:0000313" key="2">
    <source>
        <dbReference type="Proteomes" id="UP000027195"/>
    </source>
</evidence>